<reference evidence="1 2" key="1">
    <citation type="submission" date="2014-02" db="EMBL/GenBank/DDBJ databases">
        <title>Draft Genome of Hylemonella gracilis isolated from the Niagara River.</title>
        <authorList>
            <person name="Pawlowski D.R."/>
            <person name="Koudelka G.B."/>
        </authorList>
    </citation>
    <scope>NUCLEOTIDE SEQUENCE [LARGE SCALE GENOMIC DNA]</scope>
    <source>
        <strain evidence="1 2">Niagara R</strain>
    </source>
</reference>
<evidence type="ECO:0000313" key="2">
    <source>
        <dbReference type="Proteomes" id="UP000023268"/>
    </source>
</evidence>
<organism evidence="1 2">
    <name type="scientific">Hylemonella gracilis str. Niagara R</name>
    <dbReference type="NCBI Taxonomy" id="1458275"/>
    <lineage>
        <taxon>Bacteria</taxon>
        <taxon>Pseudomonadati</taxon>
        <taxon>Pseudomonadota</taxon>
        <taxon>Betaproteobacteria</taxon>
        <taxon>Burkholderiales</taxon>
        <taxon>Comamonadaceae</taxon>
        <taxon>Hylemonella</taxon>
    </lineage>
</organism>
<evidence type="ECO:0000313" key="1">
    <source>
        <dbReference type="EMBL" id="EYC52936.1"/>
    </source>
</evidence>
<gene>
    <name evidence="1" type="ORF">AZ34_14230</name>
</gene>
<protein>
    <submittedName>
        <fullName evidence="1">Uncharacterized protein</fullName>
    </submittedName>
</protein>
<sequence length="80" mass="8811">MGQYNALAALDHAGRERSQQQLEFGRVEGLGVAGQVRVQAISAFAGGPARVCIYAPGFRFERPPWWARCSFFLLRAVKTA</sequence>
<accession>A0A016XM77</accession>
<comment type="caution">
    <text evidence="1">The sequence shown here is derived from an EMBL/GenBank/DDBJ whole genome shotgun (WGS) entry which is preliminary data.</text>
</comment>
<dbReference type="EMBL" id="JEMG01000001">
    <property type="protein sequence ID" value="EYC52936.1"/>
    <property type="molecule type" value="Genomic_DNA"/>
</dbReference>
<proteinExistence type="predicted"/>
<dbReference type="AlphaFoldDB" id="A0A016XM77"/>
<name>A0A016XM77_9BURK</name>
<dbReference type="STRING" id="1458275.AZ34_14230"/>
<dbReference type="Proteomes" id="UP000023268">
    <property type="component" value="Unassembled WGS sequence"/>
</dbReference>